<gene>
    <name evidence="1" type="ORF">HHU12_03095</name>
</gene>
<dbReference type="GO" id="GO:0016740">
    <property type="term" value="F:transferase activity"/>
    <property type="evidence" value="ECO:0007669"/>
    <property type="project" value="UniProtKB-KW"/>
</dbReference>
<comment type="caution">
    <text evidence="1">The sequence shown here is derived from an EMBL/GenBank/DDBJ whole genome shotgun (WGS) entry which is preliminary data.</text>
</comment>
<dbReference type="AlphaFoldDB" id="A0A7X9P0G7"/>
<keyword evidence="2" id="KW-1185">Reference proteome</keyword>
<reference evidence="1 2" key="1">
    <citation type="submission" date="2020-04" db="EMBL/GenBank/DDBJ databases">
        <title>Flammeovirga sp. SR4, a novel species isolated from seawater.</title>
        <authorList>
            <person name="Wang X."/>
        </authorList>
    </citation>
    <scope>NUCLEOTIDE SEQUENCE [LARGE SCALE GENOMIC DNA]</scope>
    <source>
        <strain evidence="1 2">ATCC 23126</strain>
    </source>
</reference>
<keyword evidence="1" id="KW-0808">Transferase</keyword>
<protein>
    <submittedName>
        <fullName evidence="1">Glycosyltransferase family 2 protein</fullName>
    </submittedName>
</protein>
<name>A0A7X9P0G7_9BACT</name>
<evidence type="ECO:0000313" key="1">
    <source>
        <dbReference type="EMBL" id="NME66943.1"/>
    </source>
</evidence>
<dbReference type="EMBL" id="JABANE010000006">
    <property type="protein sequence ID" value="NME66943.1"/>
    <property type="molecule type" value="Genomic_DNA"/>
</dbReference>
<proteinExistence type="predicted"/>
<dbReference type="InterPro" id="IPR029044">
    <property type="entry name" value="Nucleotide-diphossugar_trans"/>
</dbReference>
<dbReference type="Proteomes" id="UP000576082">
    <property type="component" value="Unassembled WGS sequence"/>
</dbReference>
<organism evidence="1 2">
    <name type="scientific">Flammeovirga aprica JL-4</name>
    <dbReference type="NCBI Taxonomy" id="694437"/>
    <lineage>
        <taxon>Bacteria</taxon>
        <taxon>Pseudomonadati</taxon>
        <taxon>Bacteroidota</taxon>
        <taxon>Cytophagia</taxon>
        <taxon>Cytophagales</taxon>
        <taxon>Flammeovirgaceae</taxon>
        <taxon>Flammeovirga</taxon>
    </lineage>
</organism>
<accession>A0A7X9P0G7</accession>
<evidence type="ECO:0000313" key="2">
    <source>
        <dbReference type="Proteomes" id="UP000576082"/>
    </source>
</evidence>
<dbReference type="SUPFAM" id="SSF53448">
    <property type="entry name" value="Nucleotide-diphospho-sugar transferases"/>
    <property type="match status" value="1"/>
</dbReference>
<dbReference type="RefSeq" id="WP_169654909.1">
    <property type="nucleotide sequence ID" value="NZ_JABANE010000006.1"/>
</dbReference>
<sequence length="288" mass="33693">MKVTGFSFIRNAIKYDYPIVEAIKSILPICDEFVVAVGNSDDATLDLIKNIDPGKIRIIETIWDDNLREGGRVLAIETDKAFKEISKDTDWCFYIQGDEALQEDFLPVVRQAMEKYKDNPKVDGLLFNYKHFYGSYDYIGSSTKWYRNEIRVIKNNPDIYSYRDAQGFRKGNNQKLNVIPIDAWIYHYGWVRPPKKMTAKQNNFGSLYNGGEKIVSDEEFDYSEIDMLSLFEGKHPKVMQERINKQNWKFERDISIKNTSFKETVKQLVMKLTGGYIIGEYRNYKIIK</sequence>
<dbReference type="Gene3D" id="3.90.550.10">
    <property type="entry name" value="Spore Coat Polysaccharide Biosynthesis Protein SpsA, Chain A"/>
    <property type="match status" value="1"/>
</dbReference>